<comment type="caution">
    <text evidence="1">The sequence shown here is derived from an EMBL/GenBank/DDBJ whole genome shotgun (WGS) entry which is preliminary data.</text>
</comment>
<reference evidence="2" key="1">
    <citation type="journal article" date="2019" name="Int. J. Syst. Evol. Microbiol.">
        <title>The Global Catalogue of Microorganisms (GCM) 10K type strain sequencing project: providing services to taxonomists for standard genome sequencing and annotation.</title>
        <authorList>
            <consortium name="The Broad Institute Genomics Platform"/>
            <consortium name="The Broad Institute Genome Sequencing Center for Infectious Disease"/>
            <person name="Wu L."/>
            <person name="Ma J."/>
        </authorList>
    </citation>
    <scope>NUCLEOTIDE SEQUENCE [LARGE SCALE GENOMIC DNA]</scope>
    <source>
        <strain evidence="2">JCM 31486</strain>
    </source>
</reference>
<organism evidence="1 2">
    <name type="scientific">Kibdelosporangium lantanae</name>
    <dbReference type="NCBI Taxonomy" id="1497396"/>
    <lineage>
        <taxon>Bacteria</taxon>
        <taxon>Bacillati</taxon>
        <taxon>Actinomycetota</taxon>
        <taxon>Actinomycetes</taxon>
        <taxon>Pseudonocardiales</taxon>
        <taxon>Pseudonocardiaceae</taxon>
        <taxon>Kibdelosporangium</taxon>
    </lineage>
</organism>
<sequence length="115" mass="12864">MNLQGWIYVANKEYGTVEAALMALRELEAKLEAKVDADSIAGFTIVALAEPDDFVEYDINRVQVESVTHGRLPTMRLNITYDLDIHRVDQPDVGELLAAEDMVRVYPADPTRSPT</sequence>
<name>A0ABW3MNI0_9PSEU</name>
<evidence type="ECO:0000313" key="1">
    <source>
        <dbReference type="EMBL" id="MFD1052173.1"/>
    </source>
</evidence>
<dbReference type="EMBL" id="JBHTIS010004190">
    <property type="protein sequence ID" value="MFD1052173.1"/>
    <property type="molecule type" value="Genomic_DNA"/>
</dbReference>
<proteinExistence type="predicted"/>
<dbReference type="Proteomes" id="UP001597045">
    <property type="component" value="Unassembled WGS sequence"/>
</dbReference>
<accession>A0ABW3MNI0</accession>
<evidence type="ECO:0000313" key="2">
    <source>
        <dbReference type="Proteomes" id="UP001597045"/>
    </source>
</evidence>
<gene>
    <name evidence="1" type="ORF">ACFQ1S_44655</name>
</gene>
<protein>
    <submittedName>
        <fullName evidence="1">Uncharacterized protein</fullName>
    </submittedName>
</protein>
<keyword evidence="2" id="KW-1185">Reference proteome</keyword>